<evidence type="ECO:0000313" key="2">
    <source>
        <dbReference type="Proteomes" id="UP000324800"/>
    </source>
</evidence>
<sequence length="80" mass="8773">VDPTGERATKQEVEALLARQQDMLGLELNKQGLKPSTDRGDPEEEIETAQLAVLIQRAFVSGSAALIQSDFPASKRFFLT</sequence>
<name>A0A5J4UF14_9EUKA</name>
<comment type="caution">
    <text evidence="1">The sequence shown here is derived from an EMBL/GenBank/DDBJ whole genome shotgun (WGS) entry which is preliminary data.</text>
</comment>
<organism evidence="1 2">
    <name type="scientific">Streblomastix strix</name>
    <dbReference type="NCBI Taxonomy" id="222440"/>
    <lineage>
        <taxon>Eukaryota</taxon>
        <taxon>Metamonada</taxon>
        <taxon>Preaxostyla</taxon>
        <taxon>Oxymonadida</taxon>
        <taxon>Streblomastigidae</taxon>
        <taxon>Streblomastix</taxon>
    </lineage>
</organism>
<dbReference type="Proteomes" id="UP000324800">
    <property type="component" value="Unassembled WGS sequence"/>
</dbReference>
<dbReference type="EMBL" id="SNRW01017089">
    <property type="protein sequence ID" value="KAA6368703.1"/>
    <property type="molecule type" value="Genomic_DNA"/>
</dbReference>
<dbReference type="AlphaFoldDB" id="A0A5J4UF14"/>
<gene>
    <name evidence="1" type="ORF">EZS28_035772</name>
</gene>
<proteinExistence type="predicted"/>
<reference evidence="1 2" key="1">
    <citation type="submission" date="2019-03" db="EMBL/GenBank/DDBJ databases">
        <title>Single cell metagenomics reveals metabolic interactions within the superorganism composed of flagellate Streblomastix strix and complex community of Bacteroidetes bacteria on its surface.</title>
        <authorList>
            <person name="Treitli S.C."/>
            <person name="Kolisko M."/>
            <person name="Husnik F."/>
            <person name="Keeling P."/>
            <person name="Hampl V."/>
        </authorList>
    </citation>
    <scope>NUCLEOTIDE SEQUENCE [LARGE SCALE GENOMIC DNA]</scope>
    <source>
        <strain evidence="1">ST1C</strain>
    </source>
</reference>
<accession>A0A5J4UF14</accession>
<protein>
    <submittedName>
        <fullName evidence="1">Uncharacterized protein</fullName>
    </submittedName>
</protein>
<evidence type="ECO:0000313" key="1">
    <source>
        <dbReference type="EMBL" id="KAA6368703.1"/>
    </source>
</evidence>
<feature type="non-terminal residue" evidence="1">
    <location>
        <position position="1"/>
    </location>
</feature>